<dbReference type="AlphaFoldDB" id="A0A0A0DDM6"/>
<sequence length="254" mass="28276">MLPLLAKSYALAGALAAPGRTRRIMALKDRHRGERCFLLGNAPSLLDFDLSKLAGEQFFVVKKGYKALEHGLPAPIPYYVLSDLRGWDRIKADVSTLPVGAYLVRDTIAAKPEFRPPAERVVTFPSYRGGLRKQGFRHHPWQGLGNDSTVILFAAQIAFYMGFAEAYILGVDLDYSQDTTYFYAAGQTETNQYARPEDEIYAREFGVLRQAFEADGRILRNVGRGGAVMGLERADYAAVLETPRPSRDGALPRR</sequence>
<dbReference type="Proteomes" id="UP000029995">
    <property type="component" value="Unassembled WGS sequence"/>
</dbReference>
<evidence type="ECO:0000313" key="1">
    <source>
        <dbReference type="EMBL" id="KGM35983.1"/>
    </source>
</evidence>
<dbReference type="OrthoDB" id="8445658at2"/>
<organism evidence="1 2">
    <name type="scientific">Inquilinus limosus MP06</name>
    <dbReference type="NCBI Taxonomy" id="1398085"/>
    <lineage>
        <taxon>Bacteria</taxon>
        <taxon>Pseudomonadati</taxon>
        <taxon>Pseudomonadota</taxon>
        <taxon>Alphaproteobacteria</taxon>
        <taxon>Rhodospirillales</taxon>
        <taxon>Rhodospirillaceae</taxon>
        <taxon>Inquilinus</taxon>
    </lineage>
</organism>
<dbReference type="Gene3D" id="3.90.1480.10">
    <property type="entry name" value="Alpha-2,3-sialyltransferase"/>
    <property type="match status" value="1"/>
</dbReference>
<gene>
    <name evidence="1" type="ORF">P409_01375</name>
</gene>
<evidence type="ECO:0000313" key="2">
    <source>
        <dbReference type="Proteomes" id="UP000029995"/>
    </source>
</evidence>
<proteinExistence type="predicted"/>
<accession>A0A0A0DDM6</accession>
<dbReference type="EMBL" id="JANX01000004">
    <property type="protein sequence ID" value="KGM35983.1"/>
    <property type="molecule type" value="Genomic_DNA"/>
</dbReference>
<name>A0A0A0DDM6_9PROT</name>
<comment type="caution">
    <text evidence="1">The sequence shown here is derived from an EMBL/GenBank/DDBJ whole genome shotgun (WGS) entry which is preliminary data.</text>
</comment>
<evidence type="ECO:0008006" key="3">
    <source>
        <dbReference type="Google" id="ProtNLM"/>
    </source>
</evidence>
<dbReference type="RefSeq" id="WP_034831042.1">
    <property type="nucleotide sequence ID" value="NZ_JANX01000004.1"/>
</dbReference>
<reference evidence="1 2" key="1">
    <citation type="submission" date="2014-01" db="EMBL/GenBank/DDBJ databases">
        <title>Genome sequence determination for a cystic fibrosis isolate, Inquilinus limosus.</title>
        <authorList>
            <person name="Pino M."/>
            <person name="Di Conza J."/>
            <person name="Gutkind G."/>
        </authorList>
    </citation>
    <scope>NUCLEOTIDE SEQUENCE [LARGE SCALE GENOMIC DNA]</scope>
    <source>
        <strain evidence="1 2">MP06</strain>
    </source>
</reference>
<protein>
    <recommendedName>
        <fullName evidence="3">Lipopolysaccharide biosynthesis protein</fullName>
    </recommendedName>
</protein>